<comment type="caution">
    <text evidence="1">The sequence shown here is derived from an EMBL/GenBank/DDBJ whole genome shotgun (WGS) entry which is preliminary data.</text>
</comment>
<proteinExistence type="predicted"/>
<name>A0AAX2UN69_AERVE</name>
<organism evidence="1 2">
    <name type="scientific">Aeromonas veronii</name>
    <dbReference type="NCBI Taxonomy" id="654"/>
    <lineage>
        <taxon>Bacteria</taxon>
        <taxon>Pseudomonadati</taxon>
        <taxon>Pseudomonadota</taxon>
        <taxon>Gammaproteobacteria</taxon>
        <taxon>Aeromonadales</taxon>
        <taxon>Aeromonadaceae</taxon>
        <taxon>Aeromonas</taxon>
    </lineage>
</organism>
<evidence type="ECO:0000313" key="2">
    <source>
        <dbReference type="Proteomes" id="UP000796104"/>
    </source>
</evidence>
<reference evidence="1" key="1">
    <citation type="submission" date="2017-10" db="EMBL/GenBank/DDBJ databases">
        <authorList>
            <person name="Colston S.M."/>
            <person name="Graf J."/>
        </authorList>
    </citation>
    <scope>NUCLEOTIDE SEQUENCE</scope>
    <source>
        <strain evidence="1">BAQ071013-135</strain>
    </source>
</reference>
<reference evidence="1" key="2">
    <citation type="journal article" date="2019" name="PLoS ONE">
        <title>Identification and characterization of putative Aeromonas spp. T3SS effectors.</title>
        <authorList>
            <person name="Rangel L.T."/>
            <person name="Marden J."/>
            <person name="Colston S."/>
            <person name="Setubal J.C."/>
            <person name="Graf J."/>
            <person name="Gogarten J.P."/>
        </authorList>
    </citation>
    <scope>NUCLEOTIDE SEQUENCE</scope>
    <source>
        <strain evidence="1">BAQ071013-135</strain>
    </source>
</reference>
<dbReference type="Proteomes" id="UP000796104">
    <property type="component" value="Unassembled WGS sequence"/>
</dbReference>
<evidence type="ECO:0008006" key="3">
    <source>
        <dbReference type="Google" id="ProtNLM"/>
    </source>
</evidence>
<sequence>MMDISIDKYFHIKKCMKNAISALTKKIELRLNNAVRLQKSKLNVLSVMTLKLIITVEKYLRSKHCRY</sequence>
<protein>
    <recommendedName>
        <fullName evidence="3">Transposase</fullName>
    </recommendedName>
</protein>
<evidence type="ECO:0000313" key="1">
    <source>
        <dbReference type="EMBL" id="TND50870.1"/>
    </source>
</evidence>
<accession>A0AAX2UN69</accession>
<gene>
    <name evidence="1" type="ORF">CF123_20910</name>
</gene>
<dbReference type="EMBL" id="PDXJ01000033">
    <property type="protein sequence ID" value="TND50870.1"/>
    <property type="molecule type" value="Genomic_DNA"/>
</dbReference>
<dbReference type="AlphaFoldDB" id="A0AAX2UN69"/>